<reference evidence="8" key="1">
    <citation type="submission" date="2016-02" db="EMBL/GenBank/DDBJ databases">
        <authorList>
            <person name="Rodrigo-Torres Lidia"/>
            <person name="Arahal R.David."/>
        </authorList>
    </citation>
    <scope>NUCLEOTIDE SEQUENCE [LARGE SCALE GENOMIC DNA]</scope>
    <source>
        <strain evidence="8">CECT 9029</strain>
    </source>
</reference>
<evidence type="ECO:0000256" key="3">
    <source>
        <dbReference type="ARBA" id="ARBA00022692"/>
    </source>
</evidence>
<sequence length="202" mass="22161">MFELWAYAFGIMYSPGPVNLLGLNGGLQNRTREDLGFFAGVATAMLILFISMSLIGGTLVSTTSLPYISVIGCSYILYIAWKLAKAKVDINESSRNESMMTFRDGLVLQLLNPKGIIATLPIVTIQFPAADIHGIESLFWIGILTILAFGAPASYSLIGSLLGKRIANPVYFRVFNISMSILLVYVALDIAHQQIYLPWFGQ</sequence>
<dbReference type="Pfam" id="PF01810">
    <property type="entry name" value="LysE"/>
    <property type="match status" value="1"/>
</dbReference>
<feature type="transmembrane region" description="Helical" evidence="6">
    <location>
        <begin position="105"/>
        <end position="125"/>
    </location>
</feature>
<dbReference type="OrthoDB" id="6292618at2"/>
<comment type="subcellular location">
    <subcellularLocation>
        <location evidence="1">Cell membrane</location>
        <topology evidence="1">Multi-pass membrane protein</topology>
    </subcellularLocation>
</comment>
<dbReference type="PANTHER" id="PTHR30086:SF20">
    <property type="entry name" value="ARGININE EXPORTER PROTEIN ARGO-RELATED"/>
    <property type="match status" value="1"/>
</dbReference>
<proteinExistence type="predicted"/>
<evidence type="ECO:0000256" key="2">
    <source>
        <dbReference type="ARBA" id="ARBA00022475"/>
    </source>
</evidence>
<organism evidence="7 8">
    <name type="scientific">Grimontia celer</name>
    <dbReference type="NCBI Taxonomy" id="1796497"/>
    <lineage>
        <taxon>Bacteria</taxon>
        <taxon>Pseudomonadati</taxon>
        <taxon>Pseudomonadota</taxon>
        <taxon>Gammaproteobacteria</taxon>
        <taxon>Vibrionales</taxon>
        <taxon>Vibrionaceae</taxon>
        <taxon>Grimontia</taxon>
    </lineage>
</organism>
<feature type="transmembrane region" description="Helical" evidence="6">
    <location>
        <begin position="6"/>
        <end position="23"/>
    </location>
</feature>
<keyword evidence="2" id="KW-1003">Cell membrane</keyword>
<dbReference type="STRING" id="1796497.GCE9029_02667"/>
<dbReference type="GO" id="GO:0005886">
    <property type="term" value="C:plasma membrane"/>
    <property type="evidence" value="ECO:0007669"/>
    <property type="project" value="UniProtKB-SubCell"/>
</dbReference>
<evidence type="ECO:0000313" key="7">
    <source>
        <dbReference type="EMBL" id="CZF81525.1"/>
    </source>
</evidence>
<gene>
    <name evidence="7" type="primary">eamB_2</name>
    <name evidence="7" type="ORF">GCE9029_02667</name>
</gene>
<feature type="transmembrane region" description="Helical" evidence="6">
    <location>
        <begin position="65"/>
        <end position="84"/>
    </location>
</feature>
<dbReference type="GO" id="GO:0033228">
    <property type="term" value="P:cysteine export across plasma membrane"/>
    <property type="evidence" value="ECO:0007669"/>
    <property type="project" value="TreeGrafter"/>
</dbReference>
<dbReference type="EMBL" id="FIZX01000002">
    <property type="protein sequence ID" value="CZF81525.1"/>
    <property type="molecule type" value="Genomic_DNA"/>
</dbReference>
<dbReference type="AlphaFoldDB" id="A0A128F4Q7"/>
<protein>
    <submittedName>
        <fullName evidence="7">Cysteine/O-acetylserine efflux protein</fullName>
    </submittedName>
</protein>
<feature type="transmembrane region" description="Helical" evidence="6">
    <location>
        <begin position="35"/>
        <end position="59"/>
    </location>
</feature>
<keyword evidence="5 6" id="KW-0472">Membrane</keyword>
<dbReference type="InterPro" id="IPR001123">
    <property type="entry name" value="LeuE-type"/>
</dbReference>
<evidence type="ECO:0000256" key="5">
    <source>
        <dbReference type="ARBA" id="ARBA00023136"/>
    </source>
</evidence>
<evidence type="ECO:0000256" key="1">
    <source>
        <dbReference type="ARBA" id="ARBA00004651"/>
    </source>
</evidence>
<accession>A0A128F4Q7</accession>
<dbReference type="RefSeq" id="WP_062663710.1">
    <property type="nucleotide sequence ID" value="NZ_FIZX01000002.1"/>
</dbReference>
<keyword evidence="3 6" id="KW-0812">Transmembrane</keyword>
<dbReference type="Proteomes" id="UP000071641">
    <property type="component" value="Unassembled WGS sequence"/>
</dbReference>
<feature type="transmembrane region" description="Helical" evidence="6">
    <location>
        <begin position="170"/>
        <end position="188"/>
    </location>
</feature>
<evidence type="ECO:0000256" key="4">
    <source>
        <dbReference type="ARBA" id="ARBA00022989"/>
    </source>
</evidence>
<evidence type="ECO:0000313" key="8">
    <source>
        <dbReference type="Proteomes" id="UP000071641"/>
    </source>
</evidence>
<dbReference type="PANTHER" id="PTHR30086">
    <property type="entry name" value="ARGININE EXPORTER PROTEIN ARGO"/>
    <property type="match status" value="1"/>
</dbReference>
<feature type="transmembrane region" description="Helical" evidence="6">
    <location>
        <begin position="137"/>
        <end position="158"/>
    </location>
</feature>
<dbReference type="GO" id="GO:0015171">
    <property type="term" value="F:amino acid transmembrane transporter activity"/>
    <property type="evidence" value="ECO:0007669"/>
    <property type="project" value="TreeGrafter"/>
</dbReference>
<name>A0A128F4Q7_9GAMM</name>
<keyword evidence="8" id="KW-1185">Reference proteome</keyword>
<evidence type="ECO:0000256" key="6">
    <source>
        <dbReference type="SAM" id="Phobius"/>
    </source>
</evidence>
<keyword evidence="4 6" id="KW-1133">Transmembrane helix</keyword>